<reference evidence="4 5" key="1">
    <citation type="submission" date="2023-01" db="EMBL/GenBank/DDBJ databases">
        <title>Analysis of 21 Apiospora genomes using comparative genomics revels a genus with tremendous synthesis potential of carbohydrate active enzymes and secondary metabolites.</title>
        <authorList>
            <person name="Sorensen T."/>
        </authorList>
    </citation>
    <scope>NUCLEOTIDE SEQUENCE [LARGE SCALE GENOMIC DNA]</scope>
    <source>
        <strain evidence="4 5">CBS 33761</strain>
    </source>
</reference>
<name>A0ABR1SD58_9PEZI</name>
<keyword evidence="2" id="KW-0472">Membrane</keyword>
<evidence type="ECO:0000313" key="5">
    <source>
        <dbReference type="Proteomes" id="UP001444661"/>
    </source>
</evidence>
<dbReference type="Pfam" id="PF00069">
    <property type="entry name" value="Pkinase"/>
    <property type="match status" value="1"/>
</dbReference>
<evidence type="ECO:0000313" key="4">
    <source>
        <dbReference type="EMBL" id="KAK8029777.1"/>
    </source>
</evidence>
<organism evidence="4 5">
    <name type="scientific">Apiospora rasikravindrae</name>
    <dbReference type="NCBI Taxonomy" id="990691"/>
    <lineage>
        <taxon>Eukaryota</taxon>
        <taxon>Fungi</taxon>
        <taxon>Dikarya</taxon>
        <taxon>Ascomycota</taxon>
        <taxon>Pezizomycotina</taxon>
        <taxon>Sordariomycetes</taxon>
        <taxon>Xylariomycetidae</taxon>
        <taxon>Amphisphaeriales</taxon>
        <taxon>Apiosporaceae</taxon>
        <taxon>Apiospora</taxon>
    </lineage>
</organism>
<evidence type="ECO:0000259" key="3">
    <source>
        <dbReference type="PROSITE" id="PS50011"/>
    </source>
</evidence>
<evidence type="ECO:0000256" key="2">
    <source>
        <dbReference type="SAM" id="Phobius"/>
    </source>
</evidence>
<feature type="compositionally biased region" description="Polar residues" evidence="1">
    <location>
        <begin position="135"/>
        <end position="158"/>
    </location>
</feature>
<evidence type="ECO:0000256" key="1">
    <source>
        <dbReference type="SAM" id="MobiDB-lite"/>
    </source>
</evidence>
<feature type="compositionally biased region" description="Low complexity" evidence="1">
    <location>
        <begin position="37"/>
        <end position="52"/>
    </location>
</feature>
<dbReference type="SMART" id="SM00220">
    <property type="entry name" value="S_TKc"/>
    <property type="match status" value="1"/>
</dbReference>
<proteinExistence type="predicted"/>
<dbReference type="EMBL" id="JAQQWK010000010">
    <property type="protein sequence ID" value="KAK8029777.1"/>
    <property type="molecule type" value="Genomic_DNA"/>
</dbReference>
<dbReference type="PROSITE" id="PS50011">
    <property type="entry name" value="PROTEIN_KINASE_DOM"/>
    <property type="match status" value="1"/>
</dbReference>
<dbReference type="InterPro" id="IPR000719">
    <property type="entry name" value="Prot_kinase_dom"/>
</dbReference>
<accession>A0ABR1SD58</accession>
<dbReference type="InterPro" id="IPR011009">
    <property type="entry name" value="Kinase-like_dom_sf"/>
</dbReference>
<gene>
    <name evidence="4" type="ORF">PG993_011068</name>
</gene>
<keyword evidence="2" id="KW-1133">Transmembrane helix</keyword>
<dbReference type="PANTHER" id="PTHR24359:SF37">
    <property type="entry name" value="PROTEIN KINASE DOMAIN-CONTAINING PROTEIN"/>
    <property type="match status" value="1"/>
</dbReference>
<protein>
    <recommendedName>
        <fullName evidence="3">Protein kinase domain-containing protein</fullName>
    </recommendedName>
</protein>
<dbReference type="SUPFAM" id="SSF56112">
    <property type="entry name" value="Protein kinase-like (PK-like)"/>
    <property type="match status" value="2"/>
</dbReference>
<keyword evidence="5" id="KW-1185">Reference proteome</keyword>
<dbReference type="Gene3D" id="1.10.510.10">
    <property type="entry name" value="Transferase(Phosphotransferase) domain 1"/>
    <property type="match status" value="2"/>
</dbReference>
<keyword evidence="2" id="KW-0812">Transmembrane</keyword>
<sequence length="852" mass="97213">MSHPTAATADSEDTRTSTAAIESENGGRVPSRSIVQSLTTHDSTDLSSATSSFLFVAPSPPQVVVHGDDGPGSETMYQFASLDISSDDADTSNRERDDSEDDRRSSTEFTSPASQSSRTSLHRERGPDYELLGTTGITFNPRMRNTLSDSPGASTAPQQEGRVLFRETIKGLKPTDYKKGAPKKGTPTVISDFGTQQFKQSHENNSPVTSISASHETLETRLFAARHLARHPHSEAWTQDEGFIPKKQLEDIITEDSVFQELYPHFSKRFYTDEIRKFASYICRDTCVLLADGRFKLKSFKPIFALLAMFDRTSEILEFLEEDVSDLDLPLVKVNNGRDGRYRIGRRTRSFKSGEDEGTPLRCFSKWNRINCETFLRYYQWMMLSPFFKESDYNDIQHYELHNSHILPWTNESEDEYKEVNGGFATVFPVRIHEEHHNFADSEACKRGFAIKQLLDKSPKKFKREVKILQKFVGHNAHPHIVALLATYRHCGKYHMIFYRAQGDLFRYWSEINPTPTFNQDTILWVVKQCKGIADGLVLLHRHHTFSESEMDDLETPRAPGPTQSVYMGIRETAHRKYATRKQHSLNNTDLDLVGDPKGCKRLEDDLAVSSGRHDRKGQLQFGRHGDLKPENILWFEGCEGDRGTLKIADFGQAELHEWKSKTRKLSEVADTMAYRSPESHLDDNRFKQSSDVWSLGCVFLVFVTWTLGGAELVMKFARIRSARDEYWGVKSDAFFEMRRLTDATDKWTVTVKPSVVEFIHQLHMHTKCSAFIHDILDLIYTKMLVIEISSSNERISCVEVHRELTELYKECCKSKEYATAPKPWIVEDSIPPHSAPAHLPTPTSRAQEFAV</sequence>
<feature type="domain" description="Protein kinase" evidence="3">
    <location>
        <begin position="413"/>
        <end position="767"/>
    </location>
</feature>
<feature type="transmembrane region" description="Helical" evidence="2">
    <location>
        <begin position="693"/>
        <end position="714"/>
    </location>
</feature>
<feature type="compositionally biased region" description="Polar residues" evidence="1">
    <location>
        <begin position="109"/>
        <end position="119"/>
    </location>
</feature>
<dbReference type="PANTHER" id="PTHR24359">
    <property type="entry name" value="SERINE/THREONINE-PROTEIN KINASE SBK1"/>
    <property type="match status" value="1"/>
</dbReference>
<feature type="region of interest" description="Disordered" evidence="1">
    <location>
        <begin position="1"/>
        <end position="162"/>
    </location>
</feature>
<comment type="caution">
    <text evidence="4">The sequence shown here is derived from an EMBL/GenBank/DDBJ whole genome shotgun (WGS) entry which is preliminary data.</text>
</comment>
<dbReference type="Proteomes" id="UP001444661">
    <property type="component" value="Unassembled WGS sequence"/>
</dbReference>
<feature type="compositionally biased region" description="Basic and acidic residues" evidence="1">
    <location>
        <begin position="91"/>
        <end position="106"/>
    </location>
</feature>